<proteinExistence type="predicted"/>
<dbReference type="InterPro" id="IPR019923">
    <property type="entry name" value="Lucif-like_OxRdtase_MSMEG_2516"/>
</dbReference>
<feature type="domain" description="Luciferase-like" evidence="5">
    <location>
        <begin position="19"/>
        <end position="286"/>
    </location>
</feature>
<protein>
    <submittedName>
        <fullName evidence="6">TIGR03621 family F420-dependent LLM class oxidoreductase</fullName>
    </submittedName>
</protein>
<keyword evidence="3" id="KW-0560">Oxidoreductase</keyword>
<dbReference type="InterPro" id="IPR050172">
    <property type="entry name" value="SsuD_RutA_monooxygenase"/>
</dbReference>
<gene>
    <name evidence="6" type="ORF">RM445_11830</name>
</gene>
<dbReference type="Proteomes" id="UP001183202">
    <property type="component" value="Unassembled WGS sequence"/>
</dbReference>
<organism evidence="6 7">
    <name type="scientific">Pseudonocardia charpentierae</name>
    <dbReference type="NCBI Taxonomy" id="3075545"/>
    <lineage>
        <taxon>Bacteria</taxon>
        <taxon>Bacillati</taxon>
        <taxon>Actinomycetota</taxon>
        <taxon>Actinomycetes</taxon>
        <taxon>Pseudonocardiales</taxon>
        <taxon>Pseudonocardiaceae</taxon>
        <taxon>Pseudonocardia</taxon>
    </lineage>
</organism>
<reference evidence="7" key="1">
    <citation type="submission" date="2023-07" db="EMBL/GenBank/DDBJ databases">
        <title>30 novel species of actinomycetes from the DSMZ collection.</title>
        <authorList>
            <person name="Nouioui I."/>
        </authorList>
    </citation>
    <scope>NUCLEOTIDE SEQUENCE [LARGE SCALE GENOMIC DNA]</scope>
    <source>
        <strain evidence="7">DSM 45834</strain>
    </source>
</reference>
<dbReference type="PANTHER" id="PTHR42847">
    <property type="entry name" value="ALKANESULFONATE MONOOXYGENASE"/>
    <property type="match status" value="1"/>
</dbReference>
<keyword evidence="4" id="KW-0503">Monooxygenase</keyword>
<dbReference type="PANTHER" id="PTHR42847:SF4">
    <property type="entry name" value="ALKANESULFONATE MONOOXYGENASE-RELATED"/>
    <property type="match status" value="1"/>
</dbReference>
<evidence type="ECO:0000256" key="3">
    <source>
        <dbReference type="ARBA" id="ARBA00023002"/>
    </source>
</evidence>
<dbReference type="RefSeq" id="WP_311556232.1">
    <property type="nucleotide sequence ID" value="NZ_JAVREJ010000006.1"/>
</dbReference>
<evidence type="ECO:0000313" key="6">
    <source>
        <dbReference type="EMBL" id="MDT0350213.1"/>
    </source>
</evidence>
<evidence type="ECO:0000256" key="1">
    <source>
        <dbReference type="ARBA" id="ARBA00022630"/>
    </source>
</evidence>
<accession>A0ABU2NB13</accession>
<comment type="caution">
    <text evidence="6">The sequence shown here is derived from an EMBL/GenBank/DDBJ whole genome shotgun (WGS) entry which is preliminary data.</text>
</comment>
<evidence type="ECO:0000256" key="4">
    <source>
        <dbReference type="ARBA" id="ARBA00023033"/>
    </source>
</evidence>
<keyword evidence="2" id="KW-0288">FMN</keyword>
<dbReference type="EMBL" id="JAVREJ010000006">
    <property type="protein sequence ID" value="MDT0350213.1"/>
    <property type="molecule type" value="Genomic_DNA"/>
</dbReference>
<keyword evidence="7" id="KW-1185">Reference proteome</keyword>
<evidence type="ECO:0000256" key="2">
    <source>
        <dbReference type="ARBA" id="ARBA00022643"/>
    </source>
</evidence>
<dbReference type="InterPro" id="IPR011251">
    <property type="entry name" value="Luciferase-like_dom"/>
</dbReference>
<keyword evidence="1" id="KW-0285">Flavoprotein</keyword>
<dbReference type="InterPro" id="IPR036661">
    <property type="entry name" value="Luciferase-like_sf"/>
</dbReference>
<dbReference type="SUPFAM" id="SSF51679">
    <property type="entry name" value="Bacterial luciferase-like"/>
    <property type="match status" value="1"/>
</dbReference>
<dbReference type="NCBIfam" id="TIGR03621">
    <property type="entry name" value="F420_MSMEG_2516"/>
    <property type="match status" value="1"/>
</dbReference>
<dbReference type="Gene3D" id="3.20.20.30">
    <property type="entry name" value="Luciferase-like domain"/>
    <property type="match status" value="1"/>
</dbReference>
<evidence type="ECO:0000313" key="7">
    <source>
        <dbReference type="Proteomes" id="UP001183202"/>
    </source>
</evidence>
<dbReference type="Pfam" id="PF00296">
    <property type="entry name" value="Bac_luciferase"/>
    <property type="match status" value="1"/>
</dbReference>
<name>A0ABU2NB13_9PSEU</name>
<evidence type="ECO:0000259" key="5">
    <source>
        <dbReference type="Pfam" id="PF00296"/>
    </source>
</evidence>
<sequence>MADLRFGVSLAGWSDGPALLAAARTAERAGFDTVTVADHLGHTAPFAVLAAAAAVTSRVRLRTYVLDAYFWNPALLAREAATLDLLSGGRLELGIGAGHMRHEHVDAGLPFPAVGERWAHTAAVVAEVRRRLADKSHVPAPVQQPVPMLVAGMGERALRVAAEHADIVGLAGAVQVAGRPAGTFTLTDTATTDERVGLVREVAAAHGRAPELDVLLQQVVLDADPEETATGASREATEHGMGWLTPELLLDTPFVLFAETAEDAAAELARRERRWGVRSWSTHAPWGPALARVAAAARN</sequence>